<feature type="compositionally biased region" description="Basic and acidic residues" evidence="1">
    <location>
        <begin position="1022"/>
        <end position="1038"/>
    </location>
</feature>
<dbReference type="STRING" id="759272.G0SF42"/>
<dbReference type="GeneID" id="18260111"/>
<feature type="compositionally biased region" description="Basic and acidic residues" evidence="1">
    <location>
        <begin position="1046"/>
        <end position="1067"/>
    </location>
</feature>
<feature type="transmembrane region" description="Helical" evidence="2">
    <location>
        <begin position="91"/>
        <end position="108"/>
    </location>
</feature>
<feature type="region of interest" description="Disordered" evidence="1">
    <location>
        <begin position="1225"/>
        <end position="1330"/>
    </location>
</feature>
<dbReference type="InterPro" id="IPR003961">
    <property type="entry name" value="FN3_dom"/>
</dbReference>
<feature type="transmembrane region" description="Helical" evidence="2">
    <location>
        <begin position="63"/>
        <end position="84"/>
    </location>
</feature>
<evidence type="ECO:0000259" key="3">
    <source>
        <dbReference type="PROSITE" id="PS50853"/>
    </source>
</evidence>
<feature type="compositionally biased region" description="Basic and acidic residues" evidence="1">
    <location>
        <begin position="1189"/>
        <end position="1200"/>
    </location>
</feature>
<feature type="compositionally biased region" description="Polar residues" evidence="1">
    <location>
        <begin position="744"/>
        <end position="757"/>
    </location>
</feature>
<dbReference type="SMART" id="SM00060">
    <property type="entry name" value="FN3"/>
    <property type="match status" value="1"/>
</dbReference>
<feature type="compositionally biased region" description="Low complexity" evidence="1">
    <location>
        <begin position="732"/>
        <end position="743"/>
    </location>
</feature>
<feature type="compositionally biased region" description="Basic and acidic residues" evidence="1">
    <location>
        <begin position="401"/>
        <end position="431"/>
    </location>
</feature>
<dbReference type="Gene3D" id="2.60.40.10">
    <property type="entry name" value="Immunoglobulins"/>
    <property type="match status" value="1"/>
</dbReference>
<reference evidence="4 5" key="1">
    <citation type="journal article" date="2011" name="Cell">
        <title>Insight into structure and assembly of the nuclear pore complex by utilizing the genome of a eukaryotic thermophile.</title>
        <authorList>
            <person name="Amlacher S."/>
            <person name="Sarges P."/>
            <person name="Flemming D."/>
            <person name="van Noort V."/>
            <person name="Kunze R."/>
            <person name="Devos D.P."/>
            <person name="Arumugam M."/>
            <person name="Bork P."/>
            <person name="Hurt E."/>
        </authorList>
    </citation>
    <scope>NUCLEOTIDE SEQUENCE [LARGE SCALE GENOMIC DNA]</scope>
    <source>
        <strain evidence="5">DSM 1495 / CBS 144.50 / IMI 039719</strain>
    </source>
</reference>
<feature type="compositionally biased region" description="Polar residues" evidence="1">
    <location>
        <begin position="795"/>
        <end position="805"/>
    </location>
</feature>
<feature type="region of interest" description="Disordered" evidence="1">
    <location>
        <begin position="849"/>
        <end position="1201"/>
    </location>
</feature>
<keyword evidence="5" id="KW-1185">Reference proteome</keyword>
<feature type="region of interest" description="Disordered" evidence="1">
    <location>
        <begin position="401"/>
        <end position="451"/>
    </location>
</feature>
<feature type="compositionally biased region" description="Low complexity" evidence="1">
    <location>
        <begin position="307"/>
        <end position="318"/>
    </location>
</feature>
<feature type="compositionally biased region" description="Low complexity" evidence="1">
    <location>
        <begin position="657"/>
        <end position="666"/>
    </location>
</feature>
<feature type="compositionally biased region" description="Low complexity" evidence="1">
    <location>
        <begin position="877"/>
        <end position="895"/>
    </location>
</feature>
<evidence type="ECO:0000313" key="4">
    <source>
        <dbReference type="EMBL" id="EGS18058.1"/>
    </source>
</evidence>
<dbReference type="Proteomes" id="UP000008066">
    <property type="component" value="Unassembled WGS sequence"/>
</dbReference>
<feature type="compositionally biased region" description="Polar residues" evidence="1">
    <location>
        <begin position="990"/>
        <end position="1002"/>
    </location>
</feature>
<dbReference type="CDD" id="cd00063">
    <property type="entry name" value="FN3"/>
    <property type="match status" value="1"/>
</dbReference>
<dbReference type="EMBL" id="GL988046">
    <property type="protein sequence ID" value="EGS18058.1"/>
    <property type="molecule type" value="Genomic_DNA"/>
</dbReference>
<dbReference type="HOGENOM" id="CLU_005801_0_0_1"/>
<keyword evidence="2" id="KW-0812">Transmembrane</keyword>
<dbReference type="KEGG" id="cthr:CTHT_0060730"/>
<feature type="compositionally biased region" description="Polar residues" evidence="1">
    <location>
        <begin position="1114"/>
        <end position="1151"/>
    </location>
</feature>
<name>G0SF42_CHATD</name>
<dbReference type="Pfam" id="PF00041">
    <property type="entry name" value="fn3"/>
    <property type="match status" value="1"/>
</dbReference>
<dbReference type="PANTHER" id="PTHR43941:SF1">
    <property type="entry name" value="STRUCTURAL MAINTENANCE OF CHROMOSOMES PROTEIN 2"/>
    <property type="match status" value="1"/>
</dbReference>
<dbReference type="InterPro" id="IPR036116">
    <property type="entry name" value="FN3_sf"/>
</dbReference>
<feature type="compositionally biased region" description="Gly residues" evidence="1">
    <location>
        <begin position="856"/>
        <end position="865"/>
    </location>
</feature>
<dbReference type="RefSeq" id="XP_006696389.1">
    <property type="nucleotide sequence ID" value="XM_006696326.1"/>
</dbReference>
<feature type="region of interest" description="Disordered" evidence="1">
    <location>
        <begin position="613"/>
        <end position="836"/>
    </location>
</feature>
<keyword evidence="2" id="KW-1133">Transmembrane helix</keyword>
<feature type="compositionally biased region" description="Low complexity" evidence="1">
    <location>
        <begin position="1158"/>
        <end position="1183"/>
    </location>
</feature>
<evidence type="ECO:0000313" key="5">
    <source>
        <dbReference type="Proteomes" id="UP000008066"/>
    </source>
</evidence>
<dbReference type="OrthoDB" id="5572782at2759"/>
<accession>G0SF42</accession>
<feature type="compositionally biased region" description="Polar residues" evidence="1">
    <location>
        <begin position="270"/>
        <end position="280"/>
    </location>
</feature>
<feature type="compositionally biased region" description="Basic and acidic residues" evidence="1">
    <location>
        <begin position="439"/>
        <end position="451"/>
    </location>
</feature>
<dbReference type="PROSITE" id="PS50853">
    <property type="entry name" value="FN3"/>
    <property type="match status" value="1"/>
</dbReference>
<dbReference type="PANTHER" id="PTHR43941">
    <property type="entry name" value="STRUCTURAL MAINTENANCE OF CHROMOSOMES PROTEIN 2"/>
    <property type="match status" value="1"/>
</dbReference>
<gene>
    <name evidence="4" type="ORF">CTHT_0060730</name>
</gene>
<evidence type="ECO:0000256" key="2">
    <source>
        <dbReference type="SAM" id="Phobius"/>
    </source>
</evidence>
<feature type="region of interest" description="Disordered" evidence="1">
    <location>
        <begin position="263"/>
        <end position="375"/>
    </location>
</feature>
<dbReference type="SUPFAM" id="SSF49265">
    <property type="entry name" value="Fibronectin type III"/>
    <property type="match status" value="1"/>
</dbReference>
<feature type="domain" description="Fibronectin type-III" evidence="3">
    <location>
        <begin position="175"/>
        <end position="264"/>
    </location>
</feature>
<feature type="compositionally biased region" description="Polar residues" evidence="1">
    <location>
        <begin position="618"/>
        <end position="627"/>
    </location>
</feature>
<sequence>MSLQLLSNLHASDSSRCFPVARLEAVTTTTTSPDDDNIPSFAGLCDPLSTDRSAATTIAAMSWISWPSLVPTILIISASLAWCFREPKTARFNLIAAVGVALLGWVVAPDLSREISFSIYAAAVDAVAALRLHLLIAKHSNMLLTGAAVVWLLRRTWQTLWKPVPELINILGVDVPDPPDVSLAGIRSDAATINWTRPPPNRSVSKFLIQVNGVVVGEVSANQEPAIVVSGLKPDHFYNVRVIAVGSNNFQAGSRVIRLRTFGRDGRPQLGNSRLPSSFTPEEPRSTASGDAGDDSSGGRVPFPALEVPTVQEPVVTPARDGHSGGGSGPRRNTVTRRHSPSTTSIDQQPPPREEPSEDPEQTLPELTEKFEKIRQETEDVLAQIAKEEADNRLLLEELEADKQEKRKEQKKKEEQTERLRKDVHSTERAMRNALQRKAQKEKQLKEKRNEREKLYDSIAKWEKGVEEMVKERESFAETMKEMEEERDQKVEQFRAENDSLLAECSRLEQELKEKREQVRELEEARKHLPGGDEDPGEWREKLQEIRREWYRKQRELQDALAFETRRARSLDEQLRILSMQIQHIPQPPYGLYAQPGVPPPMDYDPTALSQLKRRTRPSNSISSVSMPQPMPAYTQMDPAMSVPAPAGFSSARSANAPPGFAPGPFMNLSTDIPSRHDDLSGRTAPLSPSATALLPSNILADIDDDGPNPVSRFDPDPFPVLPRQRMTPDNAPKSPASSGKSSQNLFSSPHGSSSNLPFPAFQNDTADRLSLHGPGSIPSPAASEQPRNKLSGFFSFQRSGPTKTLENEGPLLGSLKPSQSQSFPRQTDDLEVGNKRRVSLSSTWNVFNRNSVGPEIGGGGGSGSGDSHATAAAPGSRLFSRSLNPFSSSRSSLFGERDPSSPRPASIASTEFPRPSTESNSIWGPLGGEKQSRLWSPDVSWSRNPSRRPSLHGSPSALKTSLASAEDEILGEEMVPNVKDVGVIGSRPPVQTQAQNQNQSKAALGRLNPNAPAFIGSLFKSKPDKDKDGKDQKDKAKADHHKKDKDKSSSKAKESKDSSAKDKTKTPDTTPASVASSGIFDLDSSPLQPRMSRDAISVHTHTSAVSESRDSLSLDQSFSNTPSEPASIISGLSSSYKDDTASQTSGSSNVVRKLFRKSSSSKFGSGLFKKASNTSSAATGAGTQNGGSDKRVSIDRSSDFDDLNEENGSLSFLGRSFDSILSVSASSTASSSHNHHHLALAPTLSSGGKSSTSSSATPVGGAGSSTPKEAKAPVRWLSGFGKKKKENGNGNGNGKVGEIPDEDKALTPVDVSSSGLLAEETNAGNGNNV</sequence>
<evidence type="ECO:0000256" key="1">
    <source>
        <dbReference type="SAM" id="MobiDB-lite"/>
    </source>
</evidence>
<feature type="compositionally biased region" description="Low complexity" evidence="1">
    <location>
        <begin position="1240"/>
        <end position="1260"/>
    </location>
</feature>
<protein>
    <submittedName>
        <fullName evidence="4">Fibronectin type 3 domain-containing protein</fullName>
    </submittedName>
</protein>
<organism evidence="5">
    <name type="scientific">Chaetomium thermophilum (strain DSM 1495 / CBS 144.50 / IMI 039719)</name>
    <name type="common">Thermochaetoides thermophila</name>
    <dbReference type="NCBI Taxonomy" id="759272"/>
    <lineage>
        <taxon>Eukaryota</taxon>
        <taxon>Fungi</taxon>
        <taxon>Dikarya</taxon>
        <taxon>Ascomycota</taxon>
        <taxon>Pezizomycotina</taxon>
        <taxon>Sordariomycetes</taxon>
        <taxon>Sordariomycetidae</taxon>
        <taxon>Sordariales</taxon>
        <taxon>Chaetomiaceae</taxon>
        <taxon>Thermochaetoides</taxon>
    </lineage>
</organism>
<dbReference type="eggNOG" id="ENOG502R2RI">
    <property type="taxonomic scope" value="Eukaryota"/>
</dbReference>
<proteinExistence type="predicted"/>
<feature type="compositionally biased region" description="Polar residues" evidence="1">
    <location>
        <begin position="817"/>
        <end position="826"/>
    </location>
</feature>
<keyword evidence="2" id="KW-0472">Membrane</keyword>
<dbReference type="OMA" id="LQHENEN"/>
<dbReference type="InterPro" id="IPR013783">
    <property type="entry name" value="Ig-like_fold"/>
</dbReference>